<gene>
    <name evidence="1" type="ORF">FMOSSE_LOCUS829</name>
</gene>
<protein>
    <submittedName>
        <fullName evidence="1">7038_t:CDS:1</fullName>
    </submittedName>
</protein>
<evidence type="ECO:0000313" key="1">
    <source>
        <dbReference type="EMBL" id="CAG8441275.1"/>
    </source>
</evidence>
<name>A0A9N8YLH4_FUNMO</name>
<accession>A0A9N8YLH4</accession>
<organism evidence="1 2">
    <name type="scientific">Funneliformis mosseae</name>
    <name type="common">Endomycorrhizal fungus</name>
    <name type="synonym">Glomus mosseae</name>
    <dbReference type="NCBI Taxonomy" id="27381"/>
    <lineage>
        <taxon>Eukaryota</taxon>
        <taxon>Fungi</taxon>
        <taxon>Fungi incertae sedis</taxon>
        <taxon>Mucoromycota</taxon>
        <taxon>Glomeromycotina</taxon>
        <taxon>Glomeromycetes</taxon>
        <taxon>Glomerales</taxon>
        <taxon>Glomeraceae</taxon>
        <taxon>Funneliformis</taxon>
    </lineage>
</organism>
<reference evidence="1" key="1">
    <citation type="submission" date="2021-06" db="EMBL/GenBank/DDBJ databases">
        <authorList>
            <person name="Kallberg Y."/>
            <person name="Tangrot J."/>
            <person name="Rosling A."/>
        </authorList>
    </citation>
    <scope>NUCLEOTIDE SEQUENCE</scope>
    <source>
        <strain evidence="1">87-6 pot B 2015</strain>
    </source>
</reference>
<sequence length="85" mass="10197">MSYNEREGLELRKEGPFKLTAYSWLKMFIFEGPVLAPGKNIIHNQWIVLSFVSCQIDYLNLFPNIHAVSHFKFVWMTYPKEPYYY</sequence>
<keyword evidence="2" id="KW-1185">Reference proteome</keyword>
<evidence type="ECO:0000313" key="2">
    <source>
        <dbReference type="Proteomes" id="UP000789375"/>
    </source>
</evidence>
<dbReference type="Proteomes" id="UP000789375">
    <property type="component" value="Unassembled WGS sequence"/>
</dbReference>
<dbReference type="EMBL" id="CAJVPP010000087">
    <property type="protein sequence ID" value="CAG8441275.1"/>
    <property type="molecule type" value="Genomic_DNA"/>
</dbReference>
<dbReference type="AlphaFoldDB" id="A0A9N8YLH4"/>
<comment type="caution">
    <text evidence="1">The sequence shown here is derived from an EMBL/GenBank/DDBJ whole genome shotgun (WGS) entry which is preliminary data.</text>
</comment>
<proteinExistence type="predicted"/>